<keyword evidence="4" id="KW-1185">Reference proteome</keyword>
<dbReference type="Pfam" id="PF03050">
    <property type="entry name" value="DDE_Tnp_IS66"/>
    <property type="match status" value="1"/>
</dbReference>
<dbReference type="NCBIfam" id="NF033517">
    <property type="entry name" value="transpos_IS66"/>
    <property type="match status" value="1"/>
</dbReference>
<dbReference type="PANTHER" id="PTHR33678">
    <property type="entry name" value="BLL1576 PROTEIN"/>
    <property type="match status" value="1"/>
</dbReference>
<gene>
    <name evidence="3" type="ORF">V5J35_002944</name>
</gene>
<dbReference type="InterPro" id="IPR004291">
    <property type="entry name" value="Transposase_IS66_central"/>
</dbReference>
<evidence type="ECO:0000259" key="1">
    <source>
        <dbReference type="Pfam" id="PF03050"/>
    </source>
</evidence>
<proteinExistence type="predicted"/>
<dbReference type="EMBL" id="JBEWTB010000002">
    <property type="protein sequence ID" value="MET4757752.1"/>
    <property type="molecule type" value="Genomic_DNA"/>
</dbReference>
<organism evidence="3 4">
    <name type="scientific">Endozoicomonas lisbonensis</name>
    <dbReference type="NCBI Taxonomy" id="3120522"/>
    <lineage>
        <taxon>Bacteria</taxon>
        <taxon>Pseudomonadati</taxon>
        <taxon>Pseudomonadota</taxon>
        <taxon>Gammaproteobacteria</taxon>
        <taxon>Oceanospirillales</taxon>
        <taxon>Endozoicomonadaceae</taxon>
        <taxon>Endozoicomonas</taxon>
    </lineage>
</organism>
<dbReference type="InterPro" id="IPR039552">
    <property type="entry name" value="IS66_C"/>
</dbReference>
<evidence type="ECO:0000313" key="4">
    <source>
        <dbReference type="Proteomes" id="UP001549366"/>
    </source>
</evidence>
<dbReference type="Proteomes" id="UP001549366">
    <property type="component" value="Unassembled WGS sequence"/>
</dbReference>
<dbReference type="InterPro" id="IPR052344">
    <property type="entry name" value="Transposase-related"/>
</dbReference>
<sequence length="319" mass="36432">MPLYRQEKFILARLGVDIARATTSLWMVRCGDLVQPLINLMRDKLLEAPLIHCDETVTQVLNEEGKAARSQSYMWVQVAEPVKNQKIILFDYAPSRSGSVPMKLLDGFRGYLQTDGYEGYAAIGRKSGVISQGCWAHARRKFDEAIKGQKDKNKAGKSHMGLSYIRKLYQIEHGIKESPPDERKRVRQEQSLPVLQKLRQWLDKSLPQVPPKTLLGKALYYLNNQWEKLIRYCDEGYLRMDNNLAENAIRPFVVGRKAWLFSNSTDGAKASANLYSLVETAKACGLEPCHYLKTVFNYLPRAESIADIEQLLPWNQKPV</sequence>
<name>A0ABV2SJ10_9GAMM</name>
<evidence type="ECO:0000313" key="3">
    <source>
        <dbReference type="EMBL" id="MET4757752.1"/>
    </source>
</evidence>
<accession>A0ABV2SJ10</accession>
<dbReference type="Pfam" id="PF13817">
    <property type="entry name" value="DDE_Tnp_IS66_C"/>
    <property type="match status" value="1"/>
</dbReference>
<protein>
    <submittedName>
        <fullName evidence="3">Transposase</fullName>
    </submittedName>
</protein>
<reference evidence="3 4" key="1">
    <citation type="submission" date="2024-06" db="EMBL/GenBank/DDBJ databases">
        <title>Genomic Encyclopedia of Type Strains, Phase V (KMG-V): Genome sequencing to study the core and pangenomes of soil and plant-associated prokaryotes.</title>
        <authorList>
            <person name="Whitman W."/>
        </authorList>
    </citation>
    <scope>NUCLEOTIDE SEQUENCE [LARGE SCALE GENOMIC DNA]</scope>
    <source>
        <strain evidence="3 4">NE40</strain>
    </source>
</reference>
<feature type="domain" description="Transposase IS66 C-terminal" evidence="2">
    <location>
        <begin position="276"/>
        <end position="314"/>
    </location>
</feature>
<feature type="domain" description="Transposase IS66 central" evidence="1">
    <location>
        <begin position="1"/>
        <end position="269"/>
    </location>
</feature>
<evidence type="ECO:0000259" key="2">
    <source>
        <dbReference type="Pfam" id="PF13817"/>
    </source>
</evidence>
<comment type="caution">
    <text evidence="3">The sequence shown here is derived from an EMBL/GenBank/DDBJ whole genome shotgun (WGS) entry which is preliminary data.</text>
</comment>